<sequence>MRAFIGILIVSGYNVLPGKKYYWDTKKDVHNELISGAMRRDRFIQIMKFLHLADNTKLDRSDRFYKVRPMVKIIKQKCLQNFVPSRFLDYDEAMIKYYGRHSCKQFIRGKPIRFGYKAWCLNTDAGYLIDFDFYQGKNPFSNAAHEEAVGKAAAPLLAMLEEIPKKELPYSIFFDNLFTGEGIVITKWLDNSVVVVASTAYGVAPLMKVKRFCRKQKKIIQLSQPYAISQYNKHMGGTDRMDEDVNSLRIGRQLRAEAEIRLATNERIGGGGDDGAKMPMRRKWIKGGMKCTGNFPDEDYSTYSNLSCVELLELFIDDELIRFIVEESEKYARFLNCPSPQITAEEMRAFIGILIVSGYNVLPGKKYYCDTKKDVHNELISGAMRRDRFIQIMKFQHLADNTKLDEAIGKNPFSNAAHEEAVGKAAAPLLAMLEEIPKKELPYSIFFDNLFTGK</sequence>
<keyword evidence="3" id="KW-1185">Reference proteome</keyword>
<dbReference type="PANTHER" id="PTHR47055:SF2">
    <property type="entry name" value="PIGGYBAC TRANSPOSABLE ELEMENT-DERIVED PROTEIN 2-RELATED"/>
    <property type="match status" value="1"/>
</dbReference>
<protein>
    <recommendedName>
        <fullName evidence="1">PiggyBac transposable element-derived protein domain-containing protein</fullName>
    </recommendedName>
</protein>
<dbReference type="Proteomes" id="UP000792457">
    <property type="component" value="Unassembled WGS sequence"/>
</dbReference>
<dbReference type="InterPro" id="IPR052638">
    <property type="entry name" value="PiggyBac_TE-derived"/>
</dbReference>
<dbReference type="EMBL" id="KZ312451">
    <property type="protein sequence ID" value="KAG8240399.1"/>
    <property type="molecule type" value="Genomic_DNA"/>
</dbReference>
<dbReference type="OrthoDB" id="6629228at2759"/>
<dbReference type="InterPro" id="IPR029526">
    <property type="entry name" value="PGBD"/>
</dbReference>
<name>A0A8K0KRW7_LADFU</name>
<feature type="domain" description="PiggyBac transposable element-derived protein" evidence="1">
    <location>
        <begin position="1"/>
        <end position="179"/>
    </location>
</feature>
<reference evidence="2" key="2">
    <citation type="submission" date="2017-10" db="EMBL/GenBank/DDBJ databases">
        <title>Ladona fulva Genome sequencing and assembly.</title>
        <authorList>
            <person name="Murali S."/>
            <person name="Richards S."/>
            <person name="Bandaranaike D."/>
            <person name="Bellair M."/>
            <person name="Blankenburg K."/>
            <person name="Chao H."/>
            <person name="Dinh H."/>
            <person name="Doddapaneni H."/>
            <person name="Dugan-Rocha S."/>
            <person name="Elkadiri S."/>
            <person name="Gnanaolivu R."/>
            <person name="Hernandez B."/>
            <person name="Skinner E."/>
            <person name="Javaid M."/>
            <person name="Lee S."/>
            <person name="Li M."/>
            <person name="Ming W."/>
            <person name="Munidasa M."/>
            <person name="Muniz J."/>
            <person name="Nguyen L."/>
            <person name="Hughes D."/>
            <person name="Osuji N."/>
            <person name="Pu L.-L."/>
            <person name="Puazo M."/>
            <person name="Qu C."/>
            <person name="Quiroz J."/>
            <person name="Raj R."/>
            <person name="Weissenberger G."/>
            <person name="Xin Y."/>
            <person name="Zou X."/>
            <person name="Han Y."/>
            <person name="Worley K."/>
            <person name="Muzny D."/>
            <person name="Gibbs R."/>
        </authorList>
    </citation>
    <scope>NUCLEOTIDE SEQUENCE</scope>
    <source>
        <strain evidence="2">Sampled in the wild</strain>
    </source>
</reference>
<dbReference type="Pfam" id="PF13843">
    <property type="entry name" value="DDE_Tnp_1_7"/>
    <property type="match status" value="2"/>
</dbReference>
<evidence type="ECO:0000313" key="3">
    <source>
        <dbReference type="Proteomes" id="UP000792457"/>
    </source>
</evidence>
<evidence type="ECO:0000313" key="2">
    <source>
        <dbReference type="EMBL" id="KAG8240399.1"/>
    </source>
</evidence>
<organism evidence="2 3">
    <name type="scientific">Ladona fulva</name>
    <name type="common">Scarce chaser dragonfly</name>
    <name type="synonym">Libellula fulva</name>
    <dbReference type="NCBI Taxonomy" id="123851"/>
    <lineage>
        <taxon>Eukaryota</taxon>
        <taxon>Metazoa</taxon>
        <taxon>Ecdysozoa</taxon>
        <taxon>Arthropoda</taxon>
        <taxon>Hexapoda</taxon>
        <taxon>Insecta</taxon>
        <taxon>Pterygota</taxon>
        <taxon>Palaeoptera</taxon>
        <taxon>Odonata</taxon>
        <taxon>Epiprocta</taxon>
        <taxon>Anisoptera</taxon>
        <taxon>Libelluloidea</taxon>
        <taxon>Libellulidae</taxon>
        <taxon>Ladona</taxon>
    </lineage>
</organism>
<reference evidence="2" key="1">
    <citation type="submission" date="2013-04" db="EMBL/GenBank/DDBJ databases">
        <authorList>
            <person name="Qu J."/>
            <person name="Murali S.C."/>
            <person name="Bandaranaike D."/>
            <person name="Bellair M."/>
            <person name="Blankenburg K."/>
            <person name="Chao H."/>
            <person name="Dinh H."/>
            <person name="Doddapaneni H."/>
            <person name="Downs B."/>
            <person name="Dugan-Rocha S."/>
            <person name="Elkadiri S."/>
            <person name="Gnanaolivu R.D."/>
            <person name="Hernandez B."/>
            <person name="Javaid M."/>
            <person name="Jayaseelan J.C."/>
            <person name="Lee S."/>
            <person name="Li M."/>
            <person name="Ming W."/>
            <person name="Munidasa M."/>
            <person name="Muniz J."/>
            <person name="Nguyen L."/>
            <person name="Ongeri F."/>
            <person name="Osuji N."/>
            <person name="Pu L.-L."/>
            <person name="Puazo M."/>
            <person name="Qu C."/>
            <person name="Quiroz J."/>
            <person name="Raj R."/>
            <person name="Weissenberger G."/>
            <person name="Xin Y."/>
            <person name="Zou X."/>
            <person name="Han Y."/>
            <person name="Richards S."/>
            <person name="Worley K."/>
            <person name="Muzny D."/>
            <person name="Gibbs R."/>
        </authorList>
    </citation>
    <scope>NUCLEOTIDE SEQUENCE</scope>
    <source>
        <strain evidence="2">Sampled in the wild</strain>
    </source>
</reference>
<dbReference type="AlphaFoldDB" id="A0A8K0KRW7"/>
<accession>A0A8K0KRW7</accession>
<dbReference type="GO" id="GO:0043565">
    <property type="term" value="F:sequence-specific DNA binding"/>
    <property type="evidence" value="ECO:0007669"/>
    <property type="project" value="TreeGrafter"/>
</dbReference>
<evidence type="ECO:0000259" key="1">
    <source>
        <dbReference type="Pfam" id="PF13843"/>
    </source>
</evidence>
<dbReference type="PANTHER" id="PTHR47055">
    <property type="entry name" value="DDE_TNP_1_7 DOMAIN-CONTAINING PROTEIN"/>
    <property type="match status" value="1"/>
</dbReference>
<comment type="caution">
    <text evidence="2">The sequence shown here is derived from an EMBL/GenBank/DDBJ whole genome shotgun (WGS) entry which is preliminary data.</text>
</comment>
<gene>
    <name evidence="2" type="ORF">J437_LFUL002542</name>
</gene>
<feature type="domain" description="PiggyBac transposable element-derived protein" evidence="1">
    <location>
        <begin position="309"/>
        <end position="410"/>
    </location>
</feature>
<proteinExistence type="predicted"/>